<keyword evidence="13" id="KW-1185">Reference proteome</keyword>
<feature type="region of interest" description="Disordered" evidence="8">
    <location>
        <begin position="173"/>
        <end position="200"/>
    </location>
</feature>
<evidence type="ECO:0000256" key="8">
    <source>
        <dbReference type="SAM" id="MobiDB-lite"/>
    </source>
</evidence>
<evidence type="ECO:0000256" key="7">
    <source>
        <dbReference type="ARBA" id="ARBA00023316"/>
    </source>
</evidence>
<feature type="domain" description="Cell wall protein YJL171C/Tos1 C-terminal" evidence="10">
    <location>
        <begin position="215"/>
        <end position="441"/>
    </location>
</feature>
<proteinExistence type="inferred from homology"/>
<feature type="signal peptide" evidence="9">
    <location>
        <begin position="1"/>
        <end position="19"/>
    </location>
</feature>
<dbReference type="GO" id="GO:0009277">
    <property type="term" value="C:fungal-type cell wall"/>
    <property type="evidence" value="ECO:0007669"/>
    <property type="project" value="TreeGrafter"/>
</dbReference>
<dbReference type="AlphaFoldDB" id="A0A8H7LAM2"/>
<keyword evidence="7" id="KW-0961">Cell wall biogenesis/degradation</keyword>
<keyword evidence="6" id="KW-0326">Glycosidase</keyword>
<evidence type="ECO:0000313" key="12">
    <source>
        <dbReference type="EMBL" id="KAF8001349.1"/>
    </source>
</evidence>
<feature type="chain" id="PRO_5034203842" description="glucan endo-1,3-beta-D-glucosidase" evidence="9">
    <location>
        <begin position="20"/>
        <end position="453"/>
    </location>
</feature>
<dbReference type="InterPro" id="IPR018805">
    <property type="entry name" value="YJL171C/Tos1_C"/>
</dbReference>
<comment type="similarity">
    <text evidence="2">Belongs to the PGA52 family.</text>
</comment>
<dbReference type="EMBL" id="JACBPP010000005">
    <property type="protein sequence ID" value="KAF8001349.1"/>
    <property type="molecule type" value="Genomic_DNA"/>
</dbReference>
<protein>
    <recommendedName>
        <fullName evidence="3">glucan endo-1,3-beta-D-glucosidase</fullName>
        <ecNumber evidence="3">3.2.1.39</ecNumber>
    </recommendedName>
</protein>
<dbReference type="PANTHER" id="PTHR31737">
    <property type="entry name" value="PROTEIN TOS1"/>
    <property type="match status" value="1"/>
</dbReference>
<comment type="caution">
    <text evidence="12">The sequence shown here is derived from an EMBL/GenBank/DDBJ whole genome shotgun (WGS) entry which is preliminary data.</text>
</comment>
<accession>A0A8H7LAM2</accession>
<organism evidence="12 13">
    <name type="scientific">Metschnikowia pulcherrima</name>
    <dbReference type="NCBI Taxonomy" id="27326"/>
    <lineage>
        <taxon>Eukaryota</taxon>
        <taxon>Fungi</taxon>
        <taxon>Dikarya</taxon>
        <taxon>Ascomycota</taxon>
        <taxon>Saccharomycotina</taxon>
        <taxon>Pichiomycetes</taxon>
        <taxon>Metschnikowiaceae</taxon>
        <taxon>Metschnikowia</taxon>
    </lineage>
</organism>
<comment type="catalytic activity">
    <reaction evidence="1">
        <text>Hydrolysis of (1-&gt;3)-beta-D-glucosidic linkages in (1-&gt;3)-beta-D-glucans.</text>
        <dbReference type="EC" id="3.2.1.39"/>
    </reaction>
</comment>
<evidence type="ECO:0000259" key="11">
    <source>
        <dbReference type="Pfam" id="PF10290"/>
    </source>
</evidence>
<evidence type="ECO:0000256" key="9">
    <source>
        <dbReference type="SAM" id="SignalP"/>
    </source>
</evidence>
<keyword evidence="5" id="KW-0378">Hydrolase</keyword>
<dbReference type="GO" id="GO:0042973">
    <property type="term" value="F:glucan endo-1,3-beta-D-glucosidase activity"/>
    <property type="evidence" value="ECO:0007669"/>
    <property type="project" value="UniProtKB-EC"/>
</dbReference>
<dbReference type="GO" id="GO:0071555">
    <property type="term" value="P:cell wall organization"/>
    <property type="evidence" value="ECO:0007669"/>
    <property type="project" value="UniProtKB-KW"/>
</dbReference>
<sequence>MKYSTLISMASAMAGLVSANSCTDANGYYYCDETSKFIYKNVGFSGSYSNVVSMNEDNTAVSYATSSFSGPLAPFDEELSVHVRGPINLQEFAVYYPASGASNKKRDTDAEEECSTTQLLHHKHVKRATKVVTQTMYVNQNGEAITQTVAINPTSAASVQDNVASSAAAPAAGSSSASVASPAPGSASGSSSGSPAGSAAASSAASESTASASAGDWVRTSHYVPGSTTNLTVLNNYGGAGSGVWSSTWGLSLSYANSDNSGGASSATPLEDVTLKSISEFSLWSGLECGDSSEEYDCGYYRPGSVAMHAFAGAEKIMVFSFKMPSDTSTGSQTGTDMPAIWLLNAKVPRIGQYLGISCWKSGCGELDLFEVLVNDYNKMVTALHDKQGGNGGGSSDYIARPSDSVMKAVVIFYAGEIHVQVVDSDYEFGSTLSSSQVSTWRAVSGSEITLSS</sequence>
<evidence type="ECO:0000259" key="10">
    <source>
        <dbReference type="Pfam" id="PF10287"/>
    </source>
</evidence>
<keyword evidence="4 9" id="KW-0732">Signal</keyword>
<dbReference type="InterPro" id="IPR018807">
    <property type="entry name" value="YJL171C/Tos1_N"/>
</dbReference>
<name>A0A8H7LAM2_9ASCO</name>
<evidence type="ECO:0000256" key="5">
    <source>
        <dbReference type="ARBA" id="ARBA00022801"/>
    </source>
</evidence>
<reference evidence="12" key="1">
    <citation type="submission" date="2020-10" db="EMBL/GenBank/DDBJ databases">
        <title>The Whole-Genome Sequence of Metschnikowia persimmonesis, a Novel Endophytic Yeast Species Isolated from Medicinal Plant Diospyros kaki Thumb.</title>
        <authorList>
            <person name="Rahmat E."/>
            <person name="Kang Y."/>
        </authorList>
    </citation>
    <scope>NUCLEOTIDE SEQUENCE</scope>
    <source>
        <strain evidence="12">KIOM G15050</strain>
    </source>
</reference>
<evidence type="ECO:0000256" key="3">
    <source>
        <dbReference type="ARBA" id="ARBA00012780"/>
    </source>
</evidence>
<dbReference type="Proteomes" id="UP000649328">
    <property type="component" value="Unassembled WGS sequence"/>
</dbReference>
<dbReference type="EC" id="3.2.1.39" evidence="3"/>
<gene>
    <name evidence="12" type="ORF">HF325_003850</name>
</gene>
<feature type="domain" description="Cell wall protein YJL171C/Tos1 N-terminal" evidence="11">
    <location>
        <begin position="37"/>
        <end position="97"/>
    </location>
</feature>
<dbReference type="Pfam" id="PF10287">
    <property type="entry name" value="YJL171C_Tos1_C"/>
    <property type="match status" value="1"/>
</dbReference>
<evidence type="ECO:0000256" key="2">
    <source>
        <dbReference type="ARBA" id="ARBA00006055"/>
    </source>
</evidence>
<evidence type="ECO:0000313" key="13">
    <source>
        <dbReference type="Proteomes" id="UP000649328"/>
    </source>
</evidence>
<dbReference type="OrthoDB" id="118256at2759"/>
<evidence type="ECO:0000256" key="4">
    <source>
        <dbReference type="ARBA" id="ARBA00022729"/>
    </source>
</evidence>
<evidence type="ECO:0000256" key="1">
    <source>
        <dbReference type="ARBA" id="ARBA00000382"/>
    </source>
</evidence>
<dbReference type="PANTHER" id="PTHR31737:SF2">
    <property type="entry name" value="PROTEIN TOS1"/>
    <property type="match status" value="1"/>
</dbReference>
<evidence type="ECO:0000256" key="6">
    <source>
        <dbReference type="ARBA" id="ARBA00023295"/>
    </source>
</evidence>
<dbReference type="Pfam" id="PF10290">
    <property type="entry name" value="YJL171C_Tos1_N"/>
    <property type="match status" value="1"/>
</dbReference>